<evidence type="ECO:0000313" key="2">
    <source>
        <dbReference type="EMBL" id="GAE27792.1"/>
    </source>
</evidence>
<reference evidence="2" key="1">
    <citation type="journal article" date="2014" name="Genome Announc.">
        <title>Draft Genome Sequences of Three Alkaliphilic Bacillus Strains, Bacillus wakoensis JCM 9140T, Bacillus akibai JCM 9157T, and Bacillus hemicellulosilyticus JCM 9152T.</title>
        <authorList>
            <person name="Yuki M."/>
            <person name="Oshima K."/>
            <person name="Suda W."/>
            <person name="Oshida Y."/>
            <person name="Kitamura K."/>
            <person name="Iida T."/>
            <person name="Hattori M."/>
            <person name="Ohkuma M."/>
        </authorList>
    </citation>
    <scope>NUCLEOTIDE SEQUENCE [LARGE SCALE GENOMIC DNA]</scope>
    <source>
        <strain evidence="2">JCM 9140</strain>
    </source>
</reference>
<dbReference type="EMBL" id="BAUT01000065">
    <property type="protein sequence ID" value="GAE27792.1"/>
    <property type="molecule type" value="Genomic_DNA"/>
</dbReference>
<evidence type="ECO:0000256" key="1">
    <source>
        <dbReference type="SAM" id="MobiDB-lite"/>
    </source>
</evidence>
<sequence length="63" mass="7156">MKLVAAFISFTLFSYLTTKVKGNFPETYTFGQFLKNDQSKSTHSQFKLDETHDGSDHFDDGGE</sequence>
<dbReference type="RefSeq" id="WP_034749559.1">
    <property type="nucleotide sequence ID" value="NZ_BAUT01000065.1"/>
</dbReference>
<evidence type="ECO:0000313" key="3">
    <source>
        <dbReference type="Proteomes" id="UP000018890"/>
    </source>
</evidence>
<feature type="region of interest" description="Disordered" evidence="1">
    <location>
        <begin position="44"/>
        <end position="63"/>
    </location>
</feature>
<name>W4Q708_9BACI</name>
<protein>
    <submittedName>
        <fullName evidence="2">Uncharacterized protein</fullName>
    </submittedName>
</protein>
<comment type="caution">
    <text evidence="2">The sequence shown here is derived from an EMBL/GenBank/DDBJ whole genome shotgun (WGS) entry which is preliminary data.</text>
</comment>
<gene>
    <name evidence="2" type="ORF">JCM9140_3951</name>
</gene>
<dbReference type="Proteomes" id="UP000018890">
    <property type="component" value="Unassembled WGS sequence"/>
</dbReference>
<proteinExistence type="predicted"/>
<feature type="compositionally biased region" description="Basic and acidic residues" evidence="1">
    <location>
        <begin position="46"/>
        <end position="63"/>
    </location>
</feature>
<dbReference type="AlphaFoldDB" id="W4Q708"/>
<organism evidence="2 3">
    <name type="scientific">Halalkalibacter wakoensis JCM 9140</name>
    <dbReference type="NCBI Taxonomy" id="1236970"/>
    <lineage>
        <taxon>Bacteria</taxon>
        <taxon>Bacillati</taxon>
        <taxon>Bacillota</taxon>
        <taxon>Bacilli</taxon>
        <taxon>Bacillales</taxon>
        <taxon>Bacillaceae</taxon>
        <taxon>Halalkalibacter</taxon>
    </lineage>
</organism>
<keyword evidence="3" id="KW-1185">Reference proteome</keyword>
<accession>W4Q708</accession>